<dbReference type="OMA" id="YFCVIGF"/>
<dbReference type="KEGG" id="dpx:DAPPUDRAFT_225545"/>
<protein>
    <submittedName>
        <fullName evidence="1">Uncharacterized protein</fullName>
    </submittedName>
</protein>
<accession>E9GRM1</accession>
<organism evidence="1 2">
    <name type="scientific">Daphnia pulex</name>
    <name type="common">Water flea</name>
    <dbReference type="NCBI Taxonomy" id="6669"/>
    <lineage>
        <taxon>Eukaryota</taxon>
        <taxon>Metazoa</taxon>
        <taxon>Ecdysozoa</taxon>
        <taxon>Arthropoda</taxon>
        <taxon>Crustacea</taxon>
        <taxon>Branchiopoda</taxon>
        <taxon>Diplostraca</taxon>
        <taxon>Cladocera</taxon>
        <taxon>Anomopoda</taxon>
        <taxon>Daphniidae</taxon>
        <taxon>Daphnia</taxon>
    </lineage>
</organism>
<dbReference type="EMBL" id="GL732560">
    <property type="protein sequence ID" value="EFX77889.1"/>
    <property type="molecule type" value="Genomic_DNA"/>
</dbReference>
<dbReference type="HOGENOM" id="CLU_829663_0_0_1"/>
<dbReference type="AlphaFoldDB" id="E9GRM1"/>
<dbReference type="OrthoDB" id="6338748at2759"/>
<dbReference type="eggNOG" id="ENOG502S4UW">
    <property type="taxonomic scope" value="Eukaryota"/>
</dbReference>
<sequence length="335" mass="37445">MAPPHRWVSQSQLQSNIHIANSCQQSLENLSSPFFNFSFERCTVCPSICSFSTSTSSSLIHNQAMASSNSECCAARSVHLRFQPDDECVDLFYNEVTVERTTSGSYFMVCGWSCGYFGIQQLTDDMKHNNKIALFSVWDPITGDDPHRVNPSNRVVVENVGCGVQVDRFGGEGTGAKLMAPLPWKLDETVACFVQAHREGHLSCYTGWIKRPGTDDWWRLGTLKTRAGGILLKHLYSFIEDFRRDVYSAHQNRQALFGNGWVRVGEKHPTRWRPLSTAHFTASDAEWEAKETIDAGTCTKGFYLSTGGDVCFSIDIGCRIDCSHIHCTPPTLPLP</sequence>
<keyword evidence="2" id="KW-1185">Reference proteome</keyword>
<name>E9GRM1_DAPPU</name>
<dbReference type="Pfam" id="PF11958">
    <property type="entry name" value="DUF3472"/>
    <property type="match status" value="1"/>
</dbReference>
<proteinExistence type="predicted"/>
<dbReference type="InParanoid" id="E9GRM1"/>
<dbReference type="InterPro" id="IPR021862">
    <property type="entry name" value="DUF3472"/>
</dbReference>
<gene>
    <name evidence="1" type="ORF">DAPPUDRAFT_225545</name>
</gene>
<reference evidence="1 2" key="1">
    <citation type="journal article" date="2011" name="Science">
        <title>The ecoresponsive genome of Daphnia pulex.</title>
        <authorList>
            <person name="Colbourne J.K."/>
            <person name="Pfrender M.E."/>
            <person name="Gilbert D."/>
            <person name="Thomas W.K."/>
            <person name="Tucker A."/>
            <person name="Oakley T.H."/>
            <person name="Tokishita S."/>
            <person name="Aerts A."/>
            <person name="Arnold G.J."/>
            <person name="Basu M.K."/>
            <person name="Bauer D.J."/>
            <person name="Caceres C.E."/>
            <person name="Carmel L."/>
            <person name="Casola C."/>
            <person name="Choi J.H."/>
            <person name="Detter J.C."/>
            <person name="Dong Q."/>
            <person name="Dusheyko S."/>
            <person name="Eads B.D."/>
            <person name="Frohlich T."/>
            <person name="Geiler-Samerotte K.A."/>
            <person name="Gerlach D."/>
            <person name="Hatcher P."/>
            <person name="Jogdeo S."/>
            <person name="Krijgsveld J."/>
            <person name="Kriventseva E.V."/>
            <person name="Kultz D."/>
            <person name="Laforsch C."/>
            <person name="Lindquist E."/>
            <person name="Lopez J."/>
            <person name="Manak J.R."/>
            <person name="Muller J."/>
            <person name="Pangilinan J."/>
            <person name="Patwardhan R.P."/>
            <person name="Pitluck S."/>
            <person name="Pritham E.J."/>
            <person name="Rechtsteiner A."/>
            <person name="Rho M."/>
            <person name="Rogozin I.B."/>
            <person name="Sakarya O."/>
            <person name="Salamov A."/>
            <person name="Schaack S."/>
            <person name="Shapiro H."/>
            <person name="Shiga Y."/>
            <person name="Skalitzky C."/>
            <person name="Smith Z."/>
            <person name="Souvorov A."/>
            <person name="Sung W."/>
            <person name="Tang Z."/>
            <person name="Tsuchiya D."/>
            <person name="Tu H."/>
            <person name="Vos H."/>
            <person name="Wang M."/>
            <person name="Wolf Y.I."/>
            <person name="Yamagata H."/>
            <person name="Yamada T."/>
            <person name="Ye Y."/>
            <person name="Shaw J.R."/>
            <person name="Andrews J."/>
            <person name="Crease T.J."/>
            <person name="Tang H."/>
            <person name="Lucas S.M."/>
            <person name="Robertson H.M."/>
            <person name="Bork P."/>
            <person name="Koonin E.V."/>
            <person name="Zdobnov E.M."/>
            <person name="Grigoriev I.V."/>
            <person name="Lynch M."/>
            <person name="Boore J.L."/>
        </authorList>
    </citation>
    <scope>NUCLEOTIDE SEQUENCE [LARGE SCALE GENOMIC DNA]</scope>
</reference>
<evidence type="ECO:0000313" key="1">
    <source>
        <dbReference type="EMBL" id="EFX77889.1"/>
    </source>
</evidence>
<dbReference type="Proteomes" id="UP000000305">
    <property type="component" value="Unassembled WGS sequence"/>
</dbReference>
<evidence type="ECO:0000313" key="2">
    <source>
        <dbReference type="Proteomes" id="UP000000305"/>
    </source>
</evidence>